<feature type="transmembrane region" description="Helical" evidence="1">
    <location>
        <begin position="21"/>
        <end position="40"/>
    </location>
</feature>
<dbReference type="AlphaFoldDB" id="A0A4Q1JQ09"/>
<gene>
    <name evidence="2" type="ORF">EO244_01020</name>
</gene>
<dbReference type="Proteomes" id="UP000289703">
    <property type="component" value="Unassembled WGS sequence"/>
</dbReference>
<dbReference type="OrthoDB" id="1118715at2"/>
<organism evidence="2 3">
    <name type="scientific">Ancylomarina salipaludis</name>
    <dbReference type="NCBI Taxonomy" id="2501299"/>
    <lineage>
        <taxon>Bacteria</taxon>
        <taxon>Pseudomonadati</taxon>
        <taxon>Bacteroidota</taxon>
        <taxon>Bacteroidia</taxon>
        <taxon>Marinilabiliales</taxon>
        <taxon>Marinifilaceae</taxon>
        <taxon>Ancylomarina</taxon>
    </lineage>
</organism>
<accession>A0A4Q1JQ09</accession>
<proteinExistence type="predicted"/>
<name>A0A4Q1JQ09_9BACT</name>
<evidence type="ECO:0000256" key="1">
    <source>
        <dbReference type="SAM" id="Phobius"/>
    </source>
</evidence>
<keyword evidence="1" id="KW-0812">Transmembrane</keyword>
<dbReference type="RefSeq" id="WP_129252071.1">
    <property type="nucleotide sequence ID" value="NZ_SAXA01000001.1"/>
</dbReference>
<dbReference type="EMBL" id="SAXA01000001">
    <property type="protein sequence ID" value="RXQ97499.1"/>
    <property type="molecule type" value="Genomic_DNA"/>
</dbReference>
<protein>
    <submittedName>
        <fullName evidence="2">Uncharacterized protein</fullName>
    </submittedName>
</protein>
<comment type="caution">
    <text evidence="2">The sequence shown here is derived from an EMBL/GenBank/DDBJ whole genome shotgun (WGS) entry which is preliminary data.</text>
</comment>
<sequence length="149" mass="17815">MLQFEYDIRSHKIKALNAKSKQLAVGIASIITAIVLYFFVKYIDVLPLCRYFAPFIVTIACIYTIGILLGCKFMYPREYLKINSRRIKYKYGWFKRRTKIYRKDIKEFKIEDRELIVLTKEQEEFRICLKDFSEEAILVLKGYLNINTE</sequence>
<reference evidence="2 3" key="1">
    <citation type="submission" date="2019-01" db="EMBL/GenBank/DDBJ databases">
        <title>Ancylomarina salipaludis sp. nov., isolated from a salt marsh.</title>
        <authorList>
            <person name="Yoon J.-H."/>
        </authorList>
    </citation>
    <scope>NUCLEOTIDE SEQUENCE [LARGE SCALE GENOMIC DNA]</scope>
    <source>
        <strain evidence="2 3">SHSM-M15</strain>
    </source>
</reference>
<evidence type="ECO:0000313" key="3">
    <source>
        <dbReference type="Proteomes" id="UP000289703"/>
    </source>
</evidence>
<feature type="transmembrane region" description="Helical" evidence="1">
    <location>
        <begin position="52"/>
        <end position="75"/>
    </location>
</feature>
<keyword evidence="1" id="KW-1133">Transmembrane helix</keyword>
<evidence type="ECO:0000313" key="2">
    <source>
        <dbReference type="EMBL" id="RXQ97499.1"/>
    </source>
</evidence>
<keyword evidence="3" id="KW-1185">Reference proteome</keyword>
<keyword evidence="1" id="KW-0472">Membrane</keyword>